<name>M6VD16_9LEPT</name>
<evidence type="ECO:0000313" key="1">
    <source>
        <dbReference type="EMBL" id="EMO55367.1"/>
    </source>
</evidence>
<dbReference type="AlphaFoldDB" id="M6VD16"/>
<evidence type="ECO:0000313" key="2">
    <source>
        <dbReference type="Proteomes" id="UP000012112"/>
    </source>
</evidence>
<protein>
    <submittedName>
        <fullName evidence="1">Uncharacterized protein</fullName>
    </submittedName>
</protein>
<reference evidence="1 2" key="1">
    <citation type="submission" date="2013-01" db="EMBL/GenBank/DDBJ databases">
        <authorList>
            <person name="Harkins D.M."/>
            <person name="Durkin A.S."/>
            <person name="Brinkac L.M."/>
            <person name="Haft D.H."/>
            <person name="Selengut J.D."/>
            <person name="Sanka R."/>
            <person name="DePew J."/>
            <person name="Purushe J."/>
            <person name="Matthias M.A."/>
            <person name="Vinetz J.M."/>
            <person name="Sutton G.G."/>
            <person name="Nierman W.C."/>
            <person name="Fouts D.E."/>
        </authorList>
    </citation>
    <scope>NUCLEOTIDE SEQUENCE [LARGE SCALE GENOMIC DNA]</scope>
    <source>
        <strain evidence="1 2">HAI1536</strain>
    </source>
</reference>
<sequence length="56" mass="6870">MITKIKIFIRKKTFFIKPLFLNLLKHNSITSKILENVLLFYKNYLSIIFKKIYILY</sequence>
<organism evidence="1 2">
    <name type="scientific">Leptospira noguchii</name>
    <dbReference type="NCBI Taxonomy" id="28182"/>
    <lineage>
        <taxon>Bacteria</taxon>
        <taxon>Pseudomonadati</taxon>
        <taxon>Spirochaetota</taxon>
        <taxon>Spirochaetia</taxon>
        <taxon>Leptospirales</taxon>
        <taxon>Leptospiraceae</taxon>
        <taxon>Leptospira</taxon>
    </lineage>
</organism>
<dbReference type="EMBL" id="AKWD02000007">
    <property type="protein sequence ID" value="EMO55367.1"/>
    <property type="molecule type" value="Genomic_DNA"/>
</dbReference>
<dbReference type="Proteomes" id="UP000012112">
    <property type="component" value="Unassembled WGS sequence"/>
</dbReference>
<comment type="caution">
    <text evidence="1">The sequence shown here is derived from an EMBL/GenBank/DDBJ whole genome shotgun (WGS) entry which is preliminary data.</text>
</comment>
<accession>M6VD16</accession>
<gene>
    <name evidence="1" type="ORF">LEP1GSC172_1419</name>
</gene>
<proteinExistence type="predicted"/>